<gene>
    <name evidence="1" type="ORF">CJ030_MR7G009285</name>
</gene>
<accession>A0A6A1V186</accession>
<protein>
    <submittedName>
        <fullName evidence="1">Uncharacterized protein</fullName>
    </submittedName>
</protein>
<evidence type="ECO:0000313" key="2">
    <source>
        <dbReference type="Proteomes" id="UP000516437"/>
    </source>
</evidence>
<dbReference type="AlphaFoldDB" id="A0A6A1V186"/>
<dbReference type="Proteomes" id="UP000516437">
    <property type="component" value="Chromosome 7"/>
</dbReference>
<dbReference type="PANTHER" id="PTHR33499:SF11">
    <property type="entry name" value="NO APICAL MERISTEM-ASSOCIATED C-TERMINAL DOMAIN-CONTAINING PROTEIN"/>
    <property type="match status" value="1"/>
</dbReference>
<keyword evidence="2" id="KW-1185">Reference proteome</keyword>
<dbReference type="PANTHER" id="PTHR33499">
    <property type="entry name" value="OS12G0282400 PROTEIN-RELATED"/>
    <property type="match status" value="1"/>
</dbReference>
<sequence>MWRLPNLCSLPQTRGKSRGVTFAKVQANGKILVSIPDGHWGTDGDESSRLATLIGTLVRMHAPFGTPTWAKVSNSVKEYIKEHVLEDRETMNSIMNAAFKNHKAKLHKHFKKFGSKDEALEHQPADTSVENRIACCELFSQPSHQVHHTGGSRPFVWHRKKLQDFEVGTPTAADLYSKMHHKKNGEGWVTDVARENYEKMVEIQSQSTTKSGALKDIDIFTQVLGKDLVM</sequence>
<dbReference type="OrthoDB" id="1921870at2759"/>
<comment type="caution">
    <text evidence="1">The sequence shown here is derived from an EMBL/GenBank/DDBJ whole genome shotgun (WGS) entry which is preliminary data.</text>
</comment>
<dbReference type="InterPro" id="IPR004252">
    <property type="entry name" value="Probable_transposase_24"/>
</dbReference>
<organism evidence="1 2">
    <name type="scientific">Morella rubra</name>
    <name type="common">Chinese bayberry</name>
    <dbReference type="NCBI Taxonomy" id="262757"/>
    <lineage>
        <taxon>Eukaryota</taxon>
        <taxon>Viridiplantae</taxon>
        <taxon>Streptophyta</taxon>
        <taxon>Embryophyta</taxon>
        <taxon>Tracheophyta</taxon>
        <taxon>Spermatophyta</taxon>
        <taxon>Magnoliopsida</taxon>
        <taxon>eudicotyledons</taxon>
        <taxon>Gunneridae</taxon>
        <taxon>Pentapetalae</taxon>
        <taxon>rosids</taxon>
        <taxon>fabids</taxon>
        <taxon>Fagales</taxon>
        <taxon>Myricaceae</taxon>
        <taxon>Morella</taxon>
    </lineage>
</organism>
<dbReference type="EMBL" id="RXIC02000025">
    <property type="protein sequence ID" value="KAB1206056.1"/>
    <property type="molecule type" value="Genomic_DNA"/>
</dbReference>
<reference evidence="1 2" key="1">
    <citation type="journal article" date="2019" name="Plant Biotechnol. J.">
        <title>The red bayberry genome and genetic basis of sex determination.</title>
        <authorList>
            <person name="Jia H.M."/>
            <person name="Jia H.J."/>
            <person name="Cai Q.L."/>
            <person name="Wang Y."/>
            <person name="Zhao H.B."/>
            <person name="Yang W.F."/>
            <person name="Wang G.Y."/>
            <person name="Li Y.H."/>
            <person name="Zhan D.L."/>
            <person name="Shen Y.T."/>
            <person name="Niu Q.F."/>
            <person name="Chang L."/>
            <person name="Qiu J."/>
            <person name="Zhao L."/>
            <person name="Xie H.B."/>
            <person name="Fu W.Y."/>
            <person name="Jin J."/>
            <person name="Li X.W."/>
            <person name="Jiao Y."/>
            <person name="Zhou C.C."/>
            <person name="Tu T."/>
            <person name="Chai C.Y."/>
            <person name="Gao J.L."/>
            <person name="Fan L.J."/>
            <person name="van de Weg E."/>
            <person name="Wang J.Y."/>
            <person name="Gao Z.S."/>
        </authorList>
    </citation>
    <scope>NUCLEOTIDE SEQUENCE [LARGE SCALE GENOMIC DNA]</scope>
    <source>
        <tissue evidence="1">Leaves</tissue>
    </source>
</reference>
<evidence type="ECO:0000313" key="1">
    <source>
        <dbReference type="EMBL" id="KAB1206056.1"/>
    </source>
</evidence>
<name>A0A6A1V186_9ROSI</name>
<proteinExistence type="predicted"/>
<dbReference type="Pfam" id="PF03004">
    <property type="entry name" value="Transposase_24"/>
    <property type="match status" value="1"/>
</dbReference>